<proteinExistence type="predicted"/>
<evidence type="ECO:0008006" key="3">
    <source>
        <dbReference type="Google" id="ProtNLM"/>
    </source>
</evidence>
<sequence length="150" mass="17563">MGLLRQVDTDRTEKNVKNYFEKEFPRLVLQAGYSMLDVQSPKFDVTGISSLSGDNGTENGMISHFEAQRLVKATVKAINRCPLIYRKILRAVYLNDQPDITTQMSLGYQHAQYNVKKKRAYLYFADSFIKIHDFHAYLKEDQIRDWKEYI</sequence>
<dbReference type="PATRIC" id="fig|1423775.4.peg.2228"/>
<dbReference type="AlphaFoldDB" id="A0A0R1KIG8"/>
<dbReference type="STRING" id="1423775.FD03_GL002191"/>
<dbReference type="NCBIfam" id="TIGR01637">
    <property type="entry name" value="phage_arpU"/>
    <property type="match status" value="1"/>
</dbReference>
<organism evidence="1 2">
    <name type="scientific">Companilactobacillus nodensis DSM 19682 = JCM 14932 = NBRC 107160</name>
    <dbReference type="NCBI Taxonomy" id="1423775"/>
    <lineage>
        <taxon>Bacteria</taxon>
        <taxon>Bacillati</taxon>
        <taxon>Bacillota</taxon>
        <taxon>Bacilli</taxon>
        <taxon>Lactobacillales</taxon>
        <taxon>Lactobacillaceae</taxon>
        <taxon>Companilactobacillus</taxon>
    </lineage>
</organism>
<reference evidence="1 2" key="1">
    <citation type="journal article" date="2015" name="Genome Announc.">
        <title>Expanding the biotechnology potential of lactobacilli through comparative genomics of 213 strains and associated genera.</title>
        <authorList>
            <person name="Sun Z."/>
            <person name="Harris H.M."/>
            <person name="McCann A."/>
            <person name="Guo C."/>
            <person name="Argimon S."/>
            <person name="Zhang W."/>
            <person name="Yang X."/>
            <person name="Jeffery I.B."/>
            <person name="Cooney J.C."/>
            <person name="Kagawa T.F."/>
            <person name="Liu W."/>
            <person name="Song Y."/>
            <person name="Salvetti E."/>
            <person name="Wrobel A."/>
            <person name="Rasinkangas P."/>
            <person name="Parkhill J."/>
            <person name="Rea M.C."/>
            <person name="O'Sullivan O."/>
            <person name="Ritari J."/>
            <person name="Douillard F.P."/>
            <person name="Paul Ross R."/>
            <person name="Yang R."/>
            <person name="Briner A.E."/>
            <person name="Felis G.E."/>
            <person name="de Vos W.M."/>
            <person name="Barrangou R."/>
            <person name="Klaenhammer T.R."/>
            <person name="Caufield P.W."/>
            <person name="Cui Y."/>
            <person name="Zhang H."/>
            <person name="O'Toole P.W."/>
        </authorList>
    </citation>
    <scope>NUCLEOTIDE SEQUENCE [LARGE SCALE GENOMIC DNA]</scope>
    <source>
        <strain evidence="1 2">DSM 19682</strain>
    </source>
</reference>
<dbReference type="Proteomes" id="UP000051248">
    <property type="component" value="Unassembled WGS sequence"/>
</dbReference>
<protein>
    <recommendedName>
        <fullName evidence="3">ArpU family transcriptional regulator</fullName>
    </recommendedName>
</protein>
<gene>
    <name evidence="1" type="ORF">FD03_GL002191</name>
</gene>
<name>A0A0R1KIG8_9LACO</name>
<accession>A0A0R1KIG8</accession>
<keyword evidence="2" id="KW-1185">Reference proteome</keyword>
<evidence type="ECO:0000313" key="1">
    <source>
        <dbReference type="EMBL" id="KRK78823.1"/>
    </source>
</evidence>
<dbReference type="RefSeq" id="WP_025025385.1">
    <property type="nucleotide sequence ID" value="NZ_AZDZ01000020.1"/>
</dbReference>
<evidence type="ECO:0000313" key="2">
    <source>
        <dbReference type="Proteomes" id="UP000051248"/>
    </source>
</evidence>
<dbReference type="OrthoDB" id="2146126at2"/>
<dbReference type="InterPro" id="IPR006524">
    <property type="entry name" value="ArpU-like"/>
</dbReference>
<comment type="caution">
    <text evidence="1">The sequence shown here is derived from an EMBL/GenBank/DDBJ whole genome shotgun (WGS) entry which is preliminary data.</text>
</comment>
<dbReference type="EMBL" id="AZDZ01000020">
    <property type="protein sequence ID" value="KRK78823.1"/>
    <property type="molecule type" value="Genomic_DNA"/>
</dbReference>